<gene>
    <name evidence="9" type="ORF">OCK74_26080</name>
</gene>
<evidence type="ECO:0000313" key="10">
    <source>
        <dbReference type="Proteomes" id="UP001155483"/>
    </source>
</evidence>
<dbReference type="InterPro" id="IPR036388">
    <property type="entry name" value="WH-like_DNA-bd_sf"/>
</dbReference>
<dbReference type="InterPro" id="IPR007627">
    <property type="entry name" value="RNA_pol_sigma70_r2"/>
</dbReference>
<reference evidence="9" key="2">
    <citation type="submission" date="2023-04" db="EMBL/GenBank/DDBJ databases">
        <title>Paracnuella aquatica gen. nov., sp. nov., a member of the family Chitinophagaceae isolated from a hot spring.</title>
        <authorList>
            <person name="Wang C."/>
        </authorList>
    </citation>
    <scope>NUCLEOTIDE SEQUENCE</scope>
    <source>
        <strain evidence="9">LB-8</strain>
    </source>
</reference>
<evidence type="ECO:0000313" key="9">
    <source>
        <dbReference type="EMBL" id="MCU7552615.1"/>
    </source>
</evidence>
<organism evidence="9 10">
    <name type="scientific">Paraflavisolibacter caeni</name>
    <dbReference type="NCBI Taxonomy" id="2982496"/>
    <lineage>
        <taxon>Bacteria</taxon>
        <taxon>Pseudomonadati</taxon>
        <taxon>Bacteroidota</taxon>
        <taxon>Chitinophagia</taxon>
        <taxon>Chitinophagales</taxon>
        <taxon>Chitinophagaceae</taxon>
        <taxon>Paraflavisolibacter</taxon>
    </lineage>
</organism>
<evidence type="ECO:0000256" key="3">
    <source>
        <dbReference type="ARBA" id="ARBA00023082"/>
    </source>
</evidence>
<dbReference type="InterPro" id="IPR000838">
    <property type="entry name" value="RNA_pol_sigma70_ECF_CS"/>
</dbReference>
<dbReference type="Pfam" id="PF04542">
    <property type="entry name" value="Sigma70_r2"/>
    <property type="match status" value="1"/>
</dbReference>
<dbReference type="InterPro" id="IPR039425">
    <property type="entry name" value="RNA_pol_sigma-70-like"/>
</dbReference>
<dbReference type="Gene3D" id="1.10.10.10">
    <property type="entry name" value="Winged helix-like DNA-binding domain superfamily/Winged helix DNA-binding domain"/>
    <property type="match status" value="1"/>
</dbReference>
<evidence type="ECO:0000256" key="6">
    <source>
        <dbReference type="RuleBase" id="RU000716"/>
    </source>
</evidence>
<keyword evidence="5 6" id="KW-0804">Transcription</keyword>
<keyword evidence="2 6" id="KW-0805">Transcription regulation</keyword>
<evidence type="ECO:0000256" key="1">
    <source>
        <dbReference type="ARBA" id="ARBA00010641"/>
    </source>
</evidence>
<keyword evidence="10" id="KW-1185">Reference proteome</keyword>
<protein>
    <recommendedName>
        <fullName evidence="6">RNA polymerase sigma factor</fullName>
    </recommendedName>
</protein>
<dbReference type="AlphaFoldDB" id="A0A9X2Y0D0"/>
<dbReference type="NCBIfam" id="TIGR02985">
    <property type="entry name" value="Sig70_bacteroi1"/>
    <property type="match status" value="1"/>
</dbReference>
<dbReference type="PROSITE" id="PS01063">
    <property type="entry name" value="SIGMA70_ECF"/>
    <property type="match status" value="1"/>
</dbReference>
<reference evidence="9" key="1">
    <citation type="submission" date="2022-09" db="EMBL/GenBank/DDBJ databases">
        <authorList>
            <person name="Yuan C."/>
            <person name="Ke Z."/>
        </authorList>
    </citation>
    <scope>NUCLEOTIDE SEQUENCE</scope>
    <source>
        <strain evidence="9">LB-8</strain>
    </source>
</reference>
<dbReference type="InterPro" id="IPR013324">
    <property type="entry name" value="RNA_pol_sigma_r3/r4-like"/>
</dbReference>
<dbReference type="GO" id="GO:0006352">
    <property type="term" value="P:DNA-templated transcription initiation"/>
    <property type="evidence" value="ECO:0007669"/>
    <property type="project" value="InterPro"/>
</dbReference>
<dbReference type="EMBL" id="JAOTIF010000039">
    <property type="protein sequence ID" value="MCU7552615.1"/>
    <property type="molecule type" value="Genomic_DNA"/>
</dbReference>
<dbReference type="SUPFAM" id="SSF88946">
    <property type="entry name" value="Sigma2 domain of RNA polymerase sigma factors"/>
    <property type="match status" value="1"/>
</dbReference>
<feature type="domain" description="RNA polymerase sigma factor 70 region 4 type 2" evidence="8">
    <location>
        <begin position="123"/>
        <end position="175"/>
    </location>
</feature>
<dbReference type="Gene3D" id="1.10.1740.10">
    <property type="match status" value="1"/>
</dbReference>
<evidence type="ECO:0000259" key="8">
    <source>
        <dbReference type="Pfam" id="PF08281"/>
    </source>
</evidence>
<evidence type="ECO:0000256" key="5">
    <source>
        <dbReference type="ARBA" id="ARBA00023163"/>
    </source>
</evidence>
<keyword evidence="4 6" id="KW-0238">DNA-binding</keyword>
<name>A0A9X2Y0D0_9BACT</name>
<dbReference type="RefSeq" id="WP_279300052.1">
    <property type="nucleotide sequence ID" value="NZ_JAOTIF010000039.1"/>
</dbReference>
<dbReference type="Pfam" id="PF08281">
    <property type="entry name" value="Sigma70_r4_2"/>
    <property type="match status" value="1"/>
</dbReference>
<dbReference type="GO" id="GO:0016987">
    <property type="term" value="F:sigma factor activity"/>
    <property type="evidence" value="ECO:0007669"/>
    <property type="project" value="UniProtKB-KW"/>
</dbReference>
<dbReference type="InterPro" id="IPR014284">
    <property type="entry name" value="RNA_pol_sigma-70_dom"/>
</dbReference>
<dbReference type="InterPro" id="IPR013249">
    <property type="entry name" value="RNA_pol_sigma70_r4_t2"/>
</dbReference>
<evidence type="ECO:0000259" key="7">
    <source>
        <dbReference type="Pfam" id="PF04542"/>
    </source>
</evidence>
<comment type="caution">
    <text evidence="9">The sequence shown here is derived from an EMBL/GenBank/DDBJ whole genome shotgun (WGS) entry which is preliminary data.</text>
</comment>
<dbReference type="NCBIfam" id="TIGR02937">
    <property type="entry name" value="sigma70-ECF"/>
    <property type="match status" value="1"/>
</dbReference>
<dbReference type="Proteomes" id="UP001155483">
    <property type="component" value="Unassembled WGS sequence"/>
</dbReference>
<comment type="similarity">
    <text evidence="1 6">Belongs to the sigma-70 factor family. ECF subfamily.</text>
</comment>
<evidence type="ECO:0000256" key="4">
    <source>
        <dbReference type="ARBA" id="ARBA00023125"/>
    </source>
</evidence>
<dbReference type="InterPro" id="IPR014327">
    <property type="entry name" value="RNA_pol_sigma70_bacteroid"/>
</dbReference>
<sequence>MKTEFYDEIKLLHLLKAGDTDAYLQLYNKYHSALYAYILRFIKIPELAEDVLQEVFLKIWEIRERINPDLSFQAYLYRISRNSVFKLVKKIAADEELRNQVAYHISETIEDADLNLQWQRYHEILQAAIHQLPPQRQKIFKLCRQEGKKYEEVAAELNISRNTVKEHMVLAVKFLKDYVSRHADIQLIIALFFLK</sequence>
<dbReference type="GO" id="GO:0003677">
    <property type="term" value="F:DNA binding"/>
    <property type="evidence" value="ECO:0007669"/>
    <property type="project" value="UniProtKB-KW"/>
</dbReference>
<feature type="domain" description="RNA polymerase sigma-70 region 2" evidence="7">
    <location>
        <begin position="26"/>
        <end position="90"/>
    </location>
</feature>
<proteinExistence type="inferred from homology"/>
<evidence type="ECO:0000256" key="2">
    <source>
        <dbReference type="ARBA" id="ARBA00023015"/>
    </source>
</evidence>
<dbReference type="SUPFAM" id="SSF88659">
    <property type="entry name" value="Sigma3 and sigma4 domains of RNA polymerase sigma factors"/>
    <property type="match status" value="1"/>
</dbReference>
<dbReference type="PANTHER" id="PTHR43133">
    <property type="entry name" value="RNA POLYMERASE ECF-TYPE SIGMA FACTO"/>
    <property type="match status" value="1"/>
</dbReference>
<accession>A0A9X2Y0D0</accession>
<dbReference type="PANTHER" id="PTHR43133:SF46">
    <property type="entry name" value="RNA POLYMERASE SIGMA-70 FACTOR ECF SUBFAMILY"/>
    <property type="match status" value="1"/>
</dbReference>
<dbReference type="InterPro" id="IPR013325">
    <property type="entry name" value="RNA_pol_sigma_r2"/>
</dbReference>
<keyword evidence="3 6" id="KW-0731">Sigma factor</keyword>